<dbReference type="PANTHER" id="PTHR15410:SF2">
    <property type="entry name" value="HIRA-INTERACTING PROTEIN 3"/>
    <property type="match status" value="1"/>
</dbReference>
<feature type="compositionally biased region" description="Acidic residues" evidence="1">
    <location>
        <begin position="67"/>
        <end position="88"/>
    </location>
</feature>
<feature type="region of interest" description="Disordered" evidence="1">
    <location>
        <begin position="380"/>
        <end position="439"/>
    </location>
</feature>
<name>A0A9W9A5J5_9AGAR</name>
<keyword evidence="3" id="KW-1185">Reference proteome</keyword>
<feature type="region of interest" description="Disordered" evidence="1">
    <location>
        <begin position="64"/>
        <end position="297"/>
    </location>
</feature>
<dbReference type="PANTHER" id="PTHR15410">
    <property type="entry name" value="HIRA-INTERACTING PROTEIN 3"/>
    <property type="match status" value="1"/>
</dbReference>
<evidence type="ECO:0000256" key="1">
    <source>
        <dbReference type="SAM" id="MobiDB-lite"/>
    </source>
</evidence>
<feature type="compositionally biased region" description="Polar residues" evidence="1">
    <location>
        <begin position="198"/>
        <end position="207"/>
    </location>
</feature>
<dbReference type="OrthoDB" id="552755at2759"/>
<sequence>MLHPNPNVVSDMTRKIVFDAGKDGTLSNLTPNVIRERLENDLALENGSLKPLKYVIRKAIEKALKETEEDEEEEDLDDNGEVSEEQEQEVATKIKTKKEKQKKTTEKPSTKKPSKSTPKLEQPSSEAPTKSKKRKSELEDESGSSKTKKSRLSNASNDAKSKKKKETKAFPSAAVVPPSSDFEDDVPAKLTQDDLFSANETTPQKPASKQEPIEKHVSIANEISDTESPPPQLGEPEKSESELSVLIDEPPKRKKKGKAKEVSKKPVSLSSILDQSIEEQSSETSEVKEKKKRKGAAITTLSKDEETIKRLKSLINACGVRKVWSKLFKDIDDSHSKQIALLRKMLADLGMTGRLSMEQAKVIKEKRELASELADVQSFEQSVKKQSSRDSRSAATKEKSVEVESDKGSDEEGDIRPAKRKTNARQSIMAFLGDQSDSE</sequence>
<comment type="caution">
    <text evidence="2">The sequence shown here is derived from an EMBL/GenBank/DDBJ whole genome shotgun (WGS) entry which is preliminary data.</text>
</comment>
<evidence type="ECO:0000313" key="3">
    <source>
        <dbReference type="Proteomes" id="UP001150266"/>
    </source>
</evidence>
<dbReference type="GO" id="GO:0005634">
    <property type="term" value="C:nucleus"/>
    <property type="evidence" value="ECO:0007669"/>
    <property type="project" value="TreeGrafter"/>
</dbReference>
<dbReference type="Proteomes" id="UP001150266">
    <property type="component" value="Unassembled WGS sequence"/>
</dbReference>
<evidence type="ECO:0000313" key="2">
    <source>
        <dbReference type="EMBL" id="KAJ4474973.1"/>
    </source>
</evidence>
<protein>
    <recommendedName>
        <fullName evidence="4">DEK C-terminal domain-containing protein</fullName>
    </recommendedName>
</protein>
<feature type="compositionally biased region" description="Basic and acidic residues" evidence="1">
    <location>
        <begin position="387"/>
        <end position="417"/>
    </location>
</feature>
<evidence type="ECO:0008006" key="4">
    <source>
        <dbReference type="Google" id="ProtNLM"/>
    </source>
</evidence>
<reference evidence="2" key="1">
    <citation type="submission" date="2022-08" db="EMBL/GenBank/DDBJ databases">
        <title>A Global Phylogenomic Analysis of the Shiitake Genus Lentinula.</title>
        <authorList>
            <consortium name="DOE Joint Genome Institute"/>
            <person name="Sierra-Patev S."/>
            <person name="Min B."/>
            <person name="Naranjo-Ortiz M."/>
            <person name="Looney B."/>
            <person name="Konkel Z."/>
            <person name="Slot J.C."/>
            <person name="Sakamoto Y."/>
            <person name="Steenwyk J.L."/>
            <person name="Rokas A."/>
            <person name="Carro J."/>
            <person name="Camarero S."/>
            <person name="Ferreira P."/>
            <person name="Molpeceres G."/>
            <person name="Ruiz-Duenas F.J."/>
            <person name="Serrano A."/>
            <person name="Henrissat B."/>
            <person name="Drula E."/>
            <person name="Hughes K.W."/>
            <person name="Mata J.L."/>
            <person name="Ishikawa N.K."/>
            <person name="Vargas-Isla R."/>
            <person name="Ushijima S."/>
            <person name="Smith C.A."/>
            <person name="Ahrendt S."/>
            <person name="Andreopoulos W."/>
            <person name="He G."/>
            <person name="Labutti K."/>
            <person name="Lipzen A."/>
            <person name="Ng V."/>
            <person name="Riley R."/>
            <person name="Sandor L."/>
            <person name="Barry K."/>
            <person name="Martinez A.T."/>
            <person name="Xiao Y."/>
            <person name="Gibbons J.G."/>
            <person name="Terashima K."/>
            <person name="Grigoriev I.V."/>
            <person name="Hibbett D.S."/>
        </authorList>
    </citation>
    <scope>NUCLEOTIDE SEQUENCE</scope>
    <source>
        <strain evidence="2">JLM2183</strain>
    </source>
</reference>
<proteinExistence type="predicted"/>
<dbReference type="EMBL" id="JAOTPV010000015">
    <property type="protein sequence ID" value="KAJ4474973.1"/>
    <property type="molecule type" value="Genomic_DNA"/>
</dbReference>
<gene>
    <name evidence="2" type="ORF">J3R30DRAFT_3706809</name>
</gene>
<organism evidence="2 3">
    <name type="scientific">Lentinula aciculospora</name>
    <dbReference type="NCBI Taxonomy" id="153920"/>
    <lineage>
        <taxon>Eukaryota</taxon>
        <taxon>Fungi</taxon>
        <taxon>Dikarya</taxon>
        <taxon>Basidiomycota</taxon>
        <taxon>Agaricomycotina</taxon>
        <taxon>Agaricomycetes</taxon>
        <taxon>Agaricomycetidae</taxon>
        <taxon>Agaricales</taxon>
        <taxon>Marasmiineae</taxon>
        <taxon>Omphalotaceae</taxon>
        <taxon>Lentinula</taxon>
    </lineage>
</organism>
<accession>A0A9W9A5J5</accession>
<dbReference type="InterPro" id="IPR037647">
    <property type="entry name" value="HIRIP3"/>
</dbReference>
<dbReference type="AlphaFoldDB" id="A0A9W9A5J5"/>